<keyword evidence="8 10" id="KW-0503">Monooxygenase</keyword>
<dbReference type="GO" id="GO:0004497">
    <property type="term" value="F:monooxygenase activity"/>
    <property type="evidence" value="ECO:0007669"/>
    <property type="project" value="UniProtKB-KW"/>
</dbReference>
<comment type="pathway">
    <text evidence="2">Secondary metabolite biosynthesis.</text>
</comment>
<evidence type="ECO:0000256" key="4">
    <source>
        <dbReference type="ARBA" id="ARBA00022617"/>
    </source>
</evidence>
<dbReference type="PRINTS" id="PR00465">
    <property type="entry name" value="EP450IV"/>
</dbReference>
<dbReference type="InterPro" id="IPR002403">
    <property type="entry name" value="Cyt_P450_E_grp-IV"/>
</dbReference>
<comment type="cofactor">
    <cofactor evidence="1 9">
        <name>heme</name>
        <dbReference type="ChEBI" id="CHEBI:30413"/>
    </cofactor>
</comment>
<evidence type="ECO:0008006" key="13">
    <source>
        <dbReference type="Google" id="ProtNLM"/>
    </source>
</evidence>
<name>A0AAW0GEU5_9APHY</name>
<evidence type="ECO:0000256" key="10">
    <source>
        <dbReference type="RuleBase" id="RU000461"/>
    </source>
</evidence>
<dbReference type="AlphaFoldDB" id="A0AAW0GEU5"/>
<dbReference type="PRINTS" id="PR00385">
    <property type="entry name" value="P450"/>
</dbReference>
<dbReference type="InterPro" id="IPR036396">
    <property type="entry name" value="Cyt_P450_sf"/>
</dbReference>
<reference evidence="11 12" key="1">
    <citation type="submission" date="2022-09" db="EMBL/GenBank/DDBJ databases">
        <authorList>
            <person name="Palmer J.M."/>
        </authorList>
    </citation>
    <scope>NUCLEOTIDE SEQUENCE [LARGE SCALE GENOMIC DNA]</scope>
    <source>
        <strain evidence="11 12">DSM 7382</strain>
    </source>
</reference>
<dbReference type="Gene3D" id="1.10.630.10">
    <property type="entry name" value="Cytochrome P450"/>
    <property type="match status" value="1"/>
</dbReference>
<dbReference type="EMBL" id="JASBNA010000005">
    <property type="protein sequence ID" value="KAK7691815.1"/>
    <property type="molecule type" value="Genomic_DNA"/>
</dbReference>
<keyword evidence="6 10" id="KW-0560">Oxidoreductase</keyword>
<evidence type="ECO:0000313" key="12">
    <source>
        <dbReference type="Proteomes" id="UP001385951"/>
    </source>
</evidence>
<evidence type="ECO:0000256" key="6">
    <source>
        <dbReference type="ARBA" id="ARBA00023002"/>
    </source>
</evidence>
<dbReference type="GO" id="GO:0016705">
    <property type="term" value="F:oxidoreductase activity, acting on paired donors, with incorporation or reduction of molecular oxygen"/>
    <property type="evidence" value="ECO:0007669"/>
    <property type="project" value="InterPro"/>
</dbReference>
<dbReference type="GO" id="GO:0005506">
    <property type="term" value="F:iron ion binding"/>
    <property type="evidence" value="ECO:0007669"/>
    <property type="project" value="InterPro"/>
</dbReference>
<dbReference type="PROSITE" id="PS00086">
    <property type="entry name" value="CYTOCHROME_P450"/>
    <property type="match status" value="1"/>
</dbReference>
<evidence type="ECO:0000256" key="3">
    <source>
        <dbReference type="ARBA" id="ARBA00010617"/>
    </source>
</evidence>
<keyword evidence="5 9" id="KW-0479">Metal-binding</keyword>
<evidence type="ECO:0000256" key="9">
    <source>
        <dbReference type="PIRSR" id="PIRSR602403-1"/>
    </source>
</evidence>
<organism evidence="11 12">
    <name type="scientific">Cerrena zonata</name>
    <dbReference type="NCBI Taxonomy" id="2478898"/>
    <lineage>
        <taxon>Eukaryota</taxon>
        <taxon>Fungi</taxon>
        <taxon>Dikarya</taxon>
        <taxon>Basidiomycota</taxon>
        <taxon>Agaricomycotina</taxon>
        <taxon>Agaricomycetes</taxon>
        <taxon>Polyporales</taxon>
        <taxon>Cerrenaceae</taxon>
        <taxon>Cerrena</taxon>
    </lineage>
</organism>
<dbReference type="InterPro" id="IPR001128">
    <property type="entry name" value="Cyt_P450"/>
</dbReference>
<evidence type="ECO:0000313" key="11">
    <source>
        <dbReference type="EMBL" id="KAK7691815.1"/>
    </source>
</evidence>
<evidence type="ECO:0000256" key="7">
    <source>
        <dbReference type="ARBA" id="ARBA00023004"/>
    </source>
</evidence>
<evidence type="ECO:0000256" key="2">
    <source>
        <dbReference type="ARBA" id="ARBA00005179"/>
    </source>
</evidence>
<comment type="similarity">
    <text evidence="3 10">Belongs to the cytochrome P450 family.</text>
</comment>
<gene>
    <name evidence="11" type="ORF">QCA50_005218</name>
</gene>
<evidence type="ECO:0000256" key="1">
    <source>
        <dbReference type="ARBA" id="ARBA00001971"/>
    </source>
</evidence>
<comment type="caution">
    <text evidence="11">The sequence shown here is derived from an EMBL/GenBank/DDBJ whole genome shotgun (WGS) entry which is preliminary data.</text>
</comment>
<dbReference type="PANTHER" id="PTHR24305:SF166">
    <property type="entry name" value="CYTOCHROME P450 12A4, MITOCHONDRIAL-RELATED"/>
    <property type="match status" value="1"/>
</dbReference>
<feature type="binding site" description="axial binding residue" evidence="9">
    <location>
        <position position="485"/>
    </location>
    <ligand>
        <name>heme</name>
        <dbReference type="ChEBI" id="CHEBI:30413"/>
    </ligand>
    <ligandPart>
        <name>Fe</name>
        <dbReference type="ChEBI" id="CHEBI:18248"/>
    </ligandPart>
</feature>
<accession>A0AAW0GEU5</accession>
<protein>
    <recommendedName>
        <fullName evidence="13">Cytochrome P450</fullName>
    </recommendedName>
</protein>
<keyword evidence="12" id="KW-1185">Reference proteome</keyword>
<dbReference type="SUPFAM" id="SSF48264">
    <property type="entry name" value="Cytochrome P450"/>
    <property type="match status" value="1"/>
</dbReference>
<keyword evidence="4 9" id="KW-0349">Heme</keyword>
<dbReference type="Proteomes" id="UP001385951">
    <property type="component" value="Unassembled WGS sequence"/>
</dbReference>
<dbReference type="Pfam" id="PF00067">
    <property type="entry name" value="p450"/>
    <property type="match status" value="1"/>
</dbReference>
<sequence length="547" mass="60676">MISLSLFLVIVATSTSFIIWRLTRSLISSSPLDNVPGPKSLSYSKGNIEKLFDRTGWDFLDDLGTKYNKVVRLTGLFGHRMLYVFDPTALQYIVLKDAGAYEIPEWAQAINHLTVGPSILGVRGETHRKQRKILNPVFSVKHMRSLAPIFYAIAHKLCTSIDAQVGHRAIELDIMAWLSRVSLELIGQGGLGCSLDTLEKPTPNVFGDALKDMTAAIFAFAELQFFSKHVKKLGPAWFRDTLANMIPISKITRLRNTIRTIETESVKILRAKKTALQAGEAKVTEQVGEGKDIMSVLLKANMNASVDEGLSDAELLAQMGTLAAAATDTTSNALTKMMEILAHDSGIQERLRAEITEAQRQYGKYIPHDELVALPYMDAFCRETLRLYPPVPQIMREAQNDTIMPLSKPMVGVDGATIQEIIVPAGTTIVIAIRSWNLDKDVWGDNALEFKPERWMNPLPSTVTESRIPGVYSNLMTFHGGGRSCVGFKFSQLEIKVLLSVLLPKFRISPAGNTKDVVWNLSGIQYPTLGRESNKPAFPITMERISI</sequence>
<dbReference type="GO" id="GO:0020037">
    <property type="term" value="F:heme binding"/>
    <property type="evidence" value="ECO:0007669"/>
    <property type="project" value="InterPro"/>
</dbReference>
<evidence type="ECO:0000256" key="5">
    <source>
        <dbReference type="ARBA" id="ARBA00022723"/>
    </source>
</evidence>
<dbReference type="PANTHER" id="PTHR24305">
    <property type="entry name" value="CYTOCHROME P450"/>
    <property type="match status" value="1"/>
</dbReference>
<evidence type="ECO:0000256" key="8">
    <source>
        <dbReference type="ARBA" id="ARBA00023033"/>
    </source>
</evidence>
<dbReference type="InterPro" id="IPR017972">
    <property type="entry name" value="Cyt_P450_CS"/>
</dbReference>
<proteinExistence type="inferred from homology"/>
<dbReference type="InterPro" id="IPR050121">
    <property type="entry name" value="Cytochrome_P450_monoxygenase"/>
</dbReference>
<keyword evidence="7 9" id="KW-0408">Iron</keyword>